<organism evidence="2 3">
    <name type="scientific">Mycoemilia scoparia</name>
    <dbReference type="NCBI Taxonomy" id="417184"/>
    <lineage>
        <taxon>Eukaryota</taxon>
        <taxon>Fungi</taxon>
        <taxon>Fungi incertae sedis</taxon>
        <taxon>Zoopagomycota</taxon>
        <taxon>Kickxellomycotina</taxon>
        <taxon>Kickxellomycetes</taxon>
        <taxon>Kickxellales</taxon>
        <taxon>Kickxellaceae</taxon>
        <taxon>Mycoemilia</taxon>
    </lineage>
</organism>
<proteinExistence type="predicted"/>
<dbReference type="Pfam" id="PF06209">
    <property type="entry name" value="COBRA1"/>
    <property type="match status" value="1"/>
</dbReference>
<dbReference type="PANTHER" id="PTHR13503:SF3">
    <property type="entry name" value="NEGATIVE ELONGATION FACTOR B"/>
    <property type="match status" value="1"/>
</dbReference>
<dbReference type="GO" id="GO:0032021">
    <property type="term" value="C:NELF complex"/>
    <property type="evidence" value="ECO:0007669"/>
    <property type="project" value="TreeGrafter"/>
</dbReference>
<evidence type="ECO:0000313" key="2">
    <source>
        <dbReference type="EMBL" id="KAJ1912662.1"/>
    </source>
</evidence>
<dbReference type="InterPro" id="IPR010405">
    <property type="entry name" value="COBRA1"/>
</dbReference>
<sequence length="652" mass="73701">MSDSMDVEQEYGDHSYNIGEKGTDHIKGLLSSTKPKDAIKQFQDETVLKLPNITALYSMGDAVGCSRSTIDSNVFETAKKLVLSRIASDELSSDVYKQLLSKTVHYLAIPKLRAIPLALLKQRPAEVPESIWKYLRANRDVYEMCSLEVKRVLWQSDLVLFEEYIKELMKAYCGGTTTGGVYKDYDMSGSDIAAYVQSRRRRQELADIGLAVGKSFHLYRHLIKIIREAYIETYDEQYCTLRLEIIFNEDICHRLAWSLDACITHNSLEDRQVREIQKFFDTVTRDDKIYGEIAMILNTPYVQHMLGRHILGVLAKAASMGKNISNDRGIVWPSVLLNLGSLAHKILETQIYKVPRLDKDVLFPLYNSVINSMVTDSKRAAQQLGLEKAPGSNEIYKPTEIDLTSLEKNAVAREVLYQYLLDRAKYGDIVSLEAWLPSLPKALGGFYKDSNNIQTKSDPDQKDEKRITNPQASGFVRQHTQYGREFESFIRTLTNQILVKNSLVSYLLKRAADLSDSTNNEDGGQTTSVYTPLERFYDQLIGVSQNIHCMWVSLVSKAQVLLGKDVAKGNEVSAGGGDSGPHHESNLKAIVLLYKWAERAAAYGCIDQDNVAEIKDMYSHLESNSLPNAFNFRIHRDNAVFVARVLNIQDIE</sequence>
<dbReference type="GO" id="GO:0034244">
    <property type="term" value="P:negative regulation of transcription elongation by RNA polymerase II"/>
    <property type="evidence" value="ECO:0007669"/>
    <property type="project" value="TreeGrafter"/>
</dbReference>
<comment type="caution">
    <text evidence="2">The sequence shown here is derived from an EMBL/GenBank/DDBJ whole genome shotgun (WGS) entry which is preliminary data.</text>
</comment>
<dbReference type="PANTHER" id="PTHR13503">
    <property type="entry name" value="NEGATIVE ELONGATION FACTOR COMPLEX MEMBER B"/>
    <property type="match status" value="1"/>
</dbReference>
<dbReference type="EMBL" id="JANBPU010000324">
    <property type="protein sequence ID" value="KAJ1912662.1"/>
    <property type="molecule type" value="Genomic_DNA"/>
</dbReference>
<dbReference type="AlphaFoldDB" id="A0A9W7ZML2"/>
<gene>
    <name evidence="2" type="ORF">H4219_005519</name>
</gene>
<protein>
    <submittedName>
        <fullName evidence="2">Uncharacterized protein</fullName>
    </submittedName>
</protein>
<name>A0A9W7ZML2_9FUNG</name>
<evidence type="ECO:0000256" key="1">
    <source>
        <dbReference type="SAM" id="MobiDB-lite"/>
    </source>
</evidence>
<dbReference type="Proteomes" id="UP001150538">
    <property type="component" value="Unassembled WGS sequence"/>
</dbReference>
<accession>A0A9W7ZML2</accession>
<keyword evidence="3" id="KW-1185">Reference proteome</keyword>
<dbReference type="OrthoDB" id="5548359at2759"/>
<feature type="compositionally biased region" description="Basic and acidic residues" evidence="1">
    <location>
        <begin position="457"/>
        <end position="467"/>
    </location>
</feature>
<evidence type="ECO:0000313" key="3">
    <source>
        <dbReference type="Proteomes" id="UP001150538"/>
    </source>
</evidence>
<feature type="region of interest" description="Disordered" evidence="1">
    <location>
        <begin position="450"/>
        <end position="470"/>
    </location>
</feature>
<reference evidence="2" key="1">
    <citation type="submission" date="2022-07" db="EMBL/GenBank/DDBJ databases">
        <title>Phylogenomic reconstructions and comparative analyses of Kickxellomycotina fungi.</title>
        <authorList>
            <person name="Reynolds N.K."/>
            <person name="Stajich J.E."/>
            <person name="Barry K."/>
            <person name="Grigoriev I.V."/>
            <person name="Crous P."/>
            <person name="Smith M.E."/>
        </authorList>
    </citation>
    <scope>NUCLEOTIDE SEQUENCE</scope>
    <source>
        <strain evidence="2">NBRC 100468</strain>
    </source>
</reference>